<sequence length="69" mass="7604">MRKLIMLFAFILLPTSQVMVGPIAIINGLSNTSEVDTTTSITTQLNTLHQNVGNSVTIFDLIPKRFITL</sequence>
<evidence type="ECO:0000313" key="1">
    <source>
        <dbReference type="EMBL" id="MCI2283524.1"/>
    </source>
</evidence>
<comment type="caution">
    <text evidence="1">The sequence shown here is derived from an EMBL/GenBank/DDBJ whole genome shotgun (WGS) entry which is preliminary data.</text>
</comment>
<evidence type="ECO:0000313" key="2">
    <source>
        <dbReference type="Proteomes" id="UP001139646"/>
    </source>
</evidence>
<reference evidence="1" key="1">
    <citation type="submission" date="2022-01" db="EMBL/GenBank/DDBJ databases">
        <title>Colwellia maritima, isolated from seawater.</title>
        <authorList>
            <person name="Kristyanto S."/>
            <person name="Jung J."/>
            <person name="Jeon C.O."/>
        </authorList>
    </citation>
    <scope>NUCLEOTIDE SEQUENCE</scope>
    <source>
        <strain evidence="1">MSW7</strain>
    </source>
</reference>
<dbReference type="Proteomes" id="UP001139646">
    <property type="component" value="Unassembled WGS sequence"/>
</dbReference>
<gene>
    <name evidence="1" type="ORF">L3081_09135</name>
</gene>
<accession>A0ABS9X037</accession>
<keyword evidence="2" id="KW-1185">Reference proteome</keyword>
<name>A0ABS9X037_9GAMM</name>
<organism evidence="1 2">
    <name type="scientific">Colwellia maritima</name>
    <dbReference type="NCBI Taxonomy" id="2912588"/>
    <lineage>
        <taxon>Bacteria</taxon>
        <taxon>Pseudomonadati</taxon>
        <taxon>Pseudomonadota</taxon>
        <taxon>Gammaproteobacteria</taxon>
        <taxon>Alteromonadales</taxon>
        <taxon>Colwelliaceae</taxon>
        <taxon>Colwellia</taxon>
    </lineage>
</organism>
<protein>
    <submittedName>
        <fullName evidence="1">Uncharacterized protein</fullName>
    </submittedName>
</protein>
<dbReference type="RefSeq" id="WP_242285064.1">
    <property type="nucleotide sequence ID" value="NZ_JAKKSL010000001.1"/>
</dbReference>
<dbReference type="EMBL" id="JAKKSL010000001">
    <property type="protein sequence ID" value="MCI2283524.1"/>
    <property type="molecule type" value="Genomic_DNA"/>
</dbReference>
<proteinExistence type="predicted"/>